<protein>
    <recommendedName>
        <fullName evidence="1">DUF1559 domain-containing protein</fullName>
    </recommendedName>
</protein>
<accession>A0A5C6FH85</accession>
<dbReference type="PANTHER" id="PTHR30093:SF2">
    <property type="entry name" value="TYPE II SECRETION SYSTEM PROTEIN H"/>
    <property type="match status" value="1"/>
</dbReference>
<name>A0A5C6FH85_9BACT</name>
<dbReference type="SUPFAM" id="SSF54523">
    <property type="entry name" value="Pili subunits"/>
    <property type="match status" value="1"/>
</dbReference>
<dbReference type="Gene3D" id="3.30.700.10">
    <property type="entry name" value="Glycoprotein, Type 4 Pilin"/>
    <property type="match status" value="1"/>
</dbReference>
<comment type="caution">
    <text evidence="2">The sequence shown here is derived from an EMBL/GenBank/DDBJ whole genome shotgun (WGS) entry which is preliminary data.</text>
</comment>
<dbReference type="Pfam" id="PF07596">
    <property type="entry name" value="SBP_bac_10"/>
    <property type="match status" value="1"/>
</dbReference>
<dbReference type="AlphaFoldDB" id="A0A5C6FH85"/>
<dbReference type="PANTHER" id="PTHR30093">
    <property type="entry name" value="GENERAL SECRETION PATHWAY PROTEIN G"/>
    <property type="match status" value="1"/>
</dbReference>
<reference evidence="2 3" key="1">
    <citation type="submission" date="2019-02" db="EMBL/GenBank/DDBJ databases">
        <title>Deep-cultivation of Planctomycetes and their phenomic and genomic characterization uncovers novel biology.</title>
        <authorList>
            <person name="Wiegand S."/>
            <person name="Jogler M."/>
            <person name="Boedeker C."/>
            <person name="Pinto D."/>
            <person name="Vollmers J."/>
            <person name="Rivas-Marin E."/>
            <person name="Kohn T."/>
            <person name="Peeters S.H."/>
            <person name="Heuer A."/>
            <person name="Rast P."/>
            <person name="Oberbeckmann S."/>
            <person name="Bunk B."/>
            <person name="Jeske O."/>
            <person name="Meyerdierks A."/>
            <person name="Storesund J.E."/>
            <person name="Kallscheuer N."/>
            <person name="Luecker S."/>
            <person name="Lage O.M."/>
            <person name="Pohl T."/>
            <person name="Merkel B.J."/>
            <person name="Hornburger P."/>
            <person name="Mueller R.-W."/>
            <person name="Bruemmer F."/>
            <person name="Labrenz M."/>
            <person name="Spormann A.M."/>
            <person name="Op Den Camp H."/>
            <person name="Overmann J."/>
            <person name="Amann R."/>
            <person name="Jetten M.S.M."/>
            <person name="Mascher T."/>
            <person name="Medema M.H."/>
            <person name="Devos D.P."/>
            <person name="Kaster A.-K."/>
            <person name="Ovreas L."/>
            <person name="Rohde M."/>
            <person name="Galperin M.Y."/>
            <person name="Jogler C."/>
        </authorList>
    </citation>
    <scope>NUCLEOTIDE SEQUENCE [LARGE SCALE GENOMIC DNA]</scope>
    <source>
        <strain evidence="2 3">Poly51</strain>
    </source>
</reference>
<evidence type="ECO:0000313" key="3">
    <source>
        <dbReference type="Proteomes" id="UP000318288"/>
    </source>
</evidence>
<dbReference type="Proteomes" id="UP000318288">
    <property type="component" value="Unassembled WGS sequence"/>
</dbReference>
<evidence type="ECO:0000313" key="2">
    <source>
        <dbReference type="EMBL" id="TWU59386.1"/>
    </source>
</evidence>
<proteinExistence type="predicted"/>
<dbReference type="EMBL" id="SJPW01000002">
    <property type="protein sequence ID" value="TWU59386.1"/>
    <property type="molecule type" value="Genomic_DNA"/>
</dbReference>
<keyword evidence="3" id="KW-1185">Reference proteome</keyword>
<gene>
    <name evidence="2" type="ORF">Poly51_21740</name>
</gene>
<sequence length="307" mass="32282">MVIAIIGLLFGLLLPAVQASREAARRVQCANNLKQIGLALHNYEATYSKFPAGFISQVTGPWPGGGNDPVPEIGPGWNVFAMMLAQMEQAPLLEQINFSLPITDPANAGARSTDVPGYRCPSDTWSGPITVWPHSIGITDVAANSYVGCLGGADPSGMGPTGNYLARYEEQPFNGMFHRNKAIRHADILDGTSNTIGIGERASIFSPNGWAGVIPGGQSVFSADIAGQRGQIVGQTVRPAITMVTVHVRSGGPNAPTGSPGGFWGPHASGAHFQLMDGSVRVISSNVDIEVFRALAGRNDRVPIGEL</sequence>
<dbReference type="InterPro" id="IPR011453">
    <property type="entry name" value="DUF1559"/>
</dbReference>
<dbReference type="InterPro" id="IPR045584">
    <property type="entry name" value="Pilin-like"/>
</dbReference>
<feature type="domain" description="DUF1559" evidence="1">
    <location>
        <begin position="18"/>
        <end position="289"/>
    </location>
</feature>
<organism evidence="2 3">
    <name type="scientific">Rubripirellula tenax</name>
    <dbReference type="NCBI Taxonomy" id="2528015"/>
    <lineage>
        <taxon>Bacteria</taxon>
        <taxon>Pseudomonadati</taxon>
        <taxon>Planctomycetota</taxon>
        <taxon>Planctomycetia</taxon>
        <taxon>Pirellulales</taxon>
        <taxon>Pirellulaceae</taxon>
        <taxon>Rubripirellula</taxon>
    </lineage>
</organism>
<evidence type="ECO:0000259" key="1">
    <source>
        <dbReference type="Pfam" id="PF07596"/>
    </source>
</evidence>